<dbReference type="EMBL" id="JBJUIK010000009">
    <property type="protein sequence ID" value="KAL3517753.1"/>
    <property type="molecule type" value="Genomic_DNA"/>
</dbReference>
<accession>A0ABD2ZE81</accession>
<organism evidence="1 2">
    <name type="scientific">Cinchona calisaya</name>
    <dbReference type="NCBI Taxonomy" id="153742"/>
    <lineage>
        <taxon>Eukaryota</taxon>
        <taxon>Viridiplantae</taxon>
        <taxon>Streptophyta</taxon>
        <taxon>Embryophyta</taxon>
        <taxon>Tracheophyta</taxon>
        <taxon>Spermatophyta</taxon>
        <taxon>Magnoliopsida</taxon>
        <taxon>eudicotyledons</taxon>
        <taxon>Gunneridae</taxon>
        <taxon>Pentapetalae</taxon>
        <taxon>asterids</taxon>
        <taxon>lamiids</taxon>
        <taxon>Gentianales</taxon>
        <taxon>Rubiaceae</taxon>
        <taxon>Cinchonoideae</taxon>
        <taxon>Cinchoneae</taxon>
        <taxon>Cinchona</taxon>
    </lineage>
</organism>
<name>A0ABD2ZE81_9GENT</name>
<dbReference type="PANTHER" id="PTHR46035:SF1">
    <property type="entry name" value="TETRATRICOPEPTIDE REPEAT PROTEIN 4"/>
    <property type="match status" value="1"/>
</dbReference>
<gene>
    <name evidence="1" type="ORF">ACH5RR_020342</name>
</gene>
<reference evidence="1 2" key="1">
    <citation type="submission" date="2024-11" db="EMBL/GenBank/DDBJ databases">
        <title>A near-complete genome assembly of Cinchona calisaya.</title>
        <authorList>
            <person name="Lian D.C."/>
            <person name="Zhao X.W."/>
            <person name="Wei L."/>
        </authorList>
    </citation>
    <scope>NUCLEOTIDE SEQUENCE [LARGE SCALE GENOMIC DNA]</scope>
    <source>
        <tissue evidence="1">Nenye</tissue>
    </source>
</reference>
<comment type="caution">
    <text evidence="1">The sequence shown here is derived from an EMBL/GenBank/DDBJ whole genome shotgun (WGS) entry which is preliminary data.</text>
</comment>
<evidence type="ECO:0000313" key="2">
    <source>
        <dbReference type="Proteomes" id="UP001630127"/>
    </source>
</evidence>
<proteinExistence type="predicted"/>
<dbReference type="Proteomes" id="UP001630127">
    <property type="component" value="Unassembled WGS sequence"/>
</dbReference>
<dbReference type="CDD" id="cd21377">
    <property type="entry name" value="CTWD_Cns1-like"/>
    <property type="match status" value="1"/>
</dbReference>
<evidence type="ECO:0000313" key="1">
    <source>
        <dbReference type="EMBL" id="KAL3517753.1"/>
    </source>
</evidence>
<dbReference type="PANTHER" id="PTHR46035">
    <property type="entry name" value="TETRATRICOPEPTIDE REPEAT PROTEIN 4"/>
    <property type="match status" value="1"/>
</dbReference>
<sequence>MSEYELREAEVSRAVTAVKDMVSAFEERKVKMGKFLYQELIGVKKPTSDKNNILHWPALLLYPELPYMFPESSPPLPWDNEHAYTRDALELYYE</sequence>
<dbReference type="AlphaFoldDB" id="A0ABD2ZE81"/>
<keyword evidence="2" id="KW-1185">Reference proteome</keyword>
<protein>
    <submittedName>
        <fullName evidence="1">Uncharacterized protein</fullName>
    </submittedName>
</protein>